<proteinExistence type="predicted"/>
<dbReference type="PATRIC" id="fig|1198630.3.peg.2356"/>
<keyword evidence="2" id="KW-1185">Reference proteome</keyword>
<name>M8DDM7_THETY</name>
<dbReference type="RefSeq" id="WP_004404185.1">
    <property type="nucleotide sequence ID" value="NZ_KB731305.1"/>
</dbReference>
<gene>
    <name evidence="1" type="ORF">TthWC1_2356</name>
</gene>
<dbReference type="HOGENOM" id="CLU_1098096_0_0_9"/>
<dbReference type="Proteomes" id="UP000013242">
    <property type="component" value="Unassembled WGS sequence"/>
</dbReference>
<organism evidence="1 2">
    <name type="scientific">Thermoanaerobacter thermohydrosulfuricus WC1</name>
    <dbReference type="NCBI Taxonomy" id="1198630"/>
    <lineage>
        <taxon>Bacteria</taxon>
        <taxon>Bacillati</taxon>
        <taxon>Bacillota</taxon>
        <taxon>Clostridia</taxon>
        <taxon>Thermoanaerobacterales</taxon>
        <taxon>Thermoanaerobacteraceae</taxon>
        <taxon>Thermoanaerobacter</taxon>
    </lineage>
</organism>
<accession>M8DDM7</accession>
<sequence length="253" mass="28981">MSKERIMQYLPEYYQNSKVMGAIAEAQGTELDMLYTALDEVLNQFFIDTATWGLDYWDEFLGLKTVAYPLEERRRLLKSKLAMQPPVTRERLKKLLEDVADGADVIEHYGEYTFDVVLLVKTKLRTTFEKILEQIEDIKPAHLAYQVILGFLHELQATGIFNRWFSDVLKRCGTITISGEETITTLGRSYIDICTDTKQAYLSEPFPVASGQTLYLALGRSYADLLVDLKQAYFSVSFPVVSEQTFCSEVLYV</sequence>
<evidence type="ECO:0000313" key="1">
    <source>
        <dbReference type="EMBL" id="EMT38142.1"/>
    </source>
</evidence>
<dbReference type="Pfam" id="PF10076">
    <property type="entry name" value="Phage_Mu_Gp48"/>
    <property type="match status" value="1"/>
</dbReference>
<evidence type="ECO:0000313" key="2">
    <source>
        <dbReference type="Proteomes" id="UP000013242"/>
    </source>
</evidence>
<comment type="caution">
    <text evidence="1">The sequence shown here is derived from an EMBL/GenBank/DDBJ whole genome shotgun (WGS) entry which is preliminary data.</text>
</comment>
<dbReference type="InterPro" id="IPR018755">
    <property type="entry name" value="Phage_Mu_Gp48"/>
</dbReference>
<protein>
    <submittedName>
        <fullName evidence="1">Uncharacterized protein conserved in bacteria (DUF2313)</fullName>
    </submittedName>
</protein>
<dbReference type="EMBL" id="AMYG01000057">
    <property type="protein sequence ID" value="EMT38142.1"/>
    <property type="molecule type" value="Genomic_DNA"/>
</dbReference>
<reference evidence="1 2" key="1">
    <citation type="journal article" date="2013" name="PLoS ONE">
        <title>Genomic Evaluation of Thermoanaerobacter spp. for the Construction of Designer Co-Cultures to Improve Lignocellulosic Biofuel Production.</title>
        <authorList>
            <person name="Verbeke T.J."/>
            <person name="Zhang X."/>
            <person name="Henrissat B."/>
            <person name="Spicer V."/>
            <person name="Rydzak T."/>
            <person name="Krokhin O.V."/>
            <person name="Fristensky B."/>
            <person name="Levin D.B."/>
            <person name="Sparling R."/>
        </authorList>
    </citation>
    <scope>NUCLEOTIDE SEQUENCE [LARGE SCALE GENOMIC DNA]</scope>
    <source>
        <strain evidence="1 2">WC1</strain>
    </source>
</reference>
<dbReference type="AlphaFoldDB" id="M8DDM7"/>